<keyword evidence="6" id="KW-0460">Magnesium</keyword>
<keyword evidence="6" id="KW-0479">Metal-binding</keyword>
<evidence type="ECO:0000256" key="1">
    <source>
        <dbReference type="ARBA" id="ARBA00000500"/>
    </source>
</evidence>
<proteinExistence type="inferred from homology"/>
<comment type="similarity">
    <text evidence="3 6">Belongs to the trehalose phosphatase family.</text>
</comment>
<dbReference type="InterPro" id="IPR044651">
    <property type="entry name" value="OTSB-like"/>
</dbReference>
<dbReference type="FunFam" id="3.30.70.1020:FF:000007">
    <property type="entry name" value="Trehalose 6-phosphate phosphatase"/>
    <property type="match status" value="1"/>
</dbReference>
<comment type="pathway">
    <text evidence="2 6">Glycan biosynthesis; trehalose biosynthesis.</text>
</comment>
<dbReference type="GO" id="GO:0005992">
    <property type="term" value="P:trehalose biosynthetic process"/>
    <property type="evidence" value="ECO:0007669"/>
    <property type="project" value="InterPro"/>
</dbReference>
<name>A0AA91SQX8_9MYCO</name>
<dbReference type="EC" id="3.1.3.12" evidence="6"/>
<dbReference type="InterPro" id="IPR023214">
    <property type="entry name" value="HAD_sf"/>
</dbReference>
<keyword evidence="4 6" id="KW-0378">Hydrolase</keyword>
<dbReference type="Gene3D" id="3.40.50.1000">
    <property type="entry name" value="HAD superfamily/HAD-like"/>
    <property type="match status" value="2"/>
</dbReference>
<reference evidence="7 8" key="1">
    <citation type="submission" date="2017-04" db="EMBL/GenBank/DDBJ databases">
        <title>The new phylogeny of genus Mycobacterium.</title>
        <authorList>
            <person name="Tortoli E."/>
            <person name="Trovato A."/>
            <person name="Cirillo D.M."/>
        </authorList>
    </citation>
    <scope>NUCLEOTIDE SEQUENCE [LARGE SCALE GENOMIC DNA]</scope>
    <source>
        <strain evidence="7 8">KCTC 19819</strain>
    </source>
</reference>
<dbReference type="Pfam" id="PF00702">
    <property type="entry name" value="Hydrolase"/>
    <property type="match status" value="1"/>
</dbReference>
<dbReference type="NCBIfam" id="TIGR01484">
    <property type="entry name" value="HAD-SF-IIB"/>
    <property type="match status" value="1"/>
</dbReference>
<gene>
    <name evidence="7" type="ORF">B8W67_15025</name>
</gene>
<dbReference type="GO" id="GO:0004805">
    <property type="term" value="F:trehalose-phosphatase activity"/>
    <property type="evidence" value="ECO:0007669"/>
    <property type="project" value="UniProtKB-EC"/>
</dbReference>
<comment type="function">
    <text evidence="5 6">Removes the phosphate from trehalose 6-phosphate to produce free trehalose.</text>
</comment>
<evidence type="ECO:0000313" key="8">
    <source>
        <dbReference type="Proteomes" id="UP000193577"/>
    </source>
</evidence>
<dbReference type="CDD" id="cd01627">
    <property type="entry name" value="HAD_TPP"/>
    <property type="match status" value="1"/>
</dbReference>
<evidence type="ECO:0000256" key="3">
    <source>
        <dbReference type="ARBA" id="ARBA00008770"/>
    </source>
</evidence>
<dbReference type="Pfam" id="PF02358">
    <property type="entry name" value="Trehalose_PPase"/>
    <property type="match status" value="1"/>
</dbReference>
<dbReference type="AlphaFoldDB" id="A0AA91SQX8"/>
<organism evidence="7 8">
    <name type="scientific">Mycolicibacillus koreensis</name>
    <dbReference type="NCBI Taxonomy" id="1069220"/>
    <lineage>
        <taxon>Bacteria</taxon>
        <taxon>Bacillati</taxon>
        <taxon>Actinomycetota</taxon>
        <taxon>Actinomycetes</taxon>
        <taxon>Mycobacteriales</taxon>
        <taxon>Mycobacteriaceae</taxon>
        <taxon>Mycolicibacillus</taxon>
    </lineage>
</organism>
<dbReference type="InterPro" id="IPR006379">
    <property type="entry name" value="HAD-SF_hydro_IIB"/>
</dbReference>
<dbReference type="PANTHER" id="PTHR43768">
    <property type="entry name" value="TREHALOSE 6-PHOSPHATE PHOSPHATASE"/>
    <property type="match status" value="1"/>
</dbReference>
<dbReference type="SUPFAM" id="SSF56784">
    <property type="entry name" value="HAD-like"/>
    <property type="match status" value="2"/>
</dbReference>
<keyword evidence="8" id="KW-1185">Reference proteome</keyword>
<dbReference type="Proteomes" id="UP000193577">
    <property type="component" value="Unassembled WGS sequence"/>
</dbReference>
<evidence type="ECO:0000256" key="4">
    <source>
        <dbReference type="ARBA" id="ARBA00022801"/>
    </source>
</evidence>
<dbReference type="InterPro" id="IPR036412">
    <property type="entry name" value="HAD-like_sf"/>
</dbReference>
<protein>
    <recommendedName>
        <fullName evidence="6">Trehalose 6-phosphate phosphatase</fullName>
        <ecNumber evidence="6">3.1.3.12</ecNumber>
    </recommendedName>
</protein>
<accession>A0AA91SQX8</accession>
<sequence length="459" mass="47848">MGGPRLPDGRSGRLGIGGWALSVIIDPRRHDAVLFDLDAVVPVHRRDDGAPALSTTVSLVQRLRRLGVGTAVVSANRDCAAALGAAGLGDLFAVHVDGAAAEPGPSGEADPAALLEAARRLGVRPDRCVVVENAEAGVAAARAGGFALVIGVDRDGPGTQLSRGGADSVVADLGEVTVRSGDRRLSTLPDAVQAVSLTDDDTGGRTPAVFFDFDGTLSEIVDDPGAARLVDGADAALRALAAVCPVAILSGRDLGDVVDRVGVPGLWYAGSHGFELRGPDGAHHQNETAAAAIPVLAEAADELRSRLASIDGVLVEHKRFAVAVHYRNAAREHVGAVTAAVREAGRRDRLRVTTGREVIELRPDIDWDKGKTLRWLTDRIGGAASERLLPVFVGDDITDEDAFAEISSDGIGIMVRHSDDGDRATSARFAVADPAAVRDFTEELARTLEARHRADGDPA</sequence>
<comment type="caution">
    <text evidence="7">The sequence shown here is derived from an EMBL/GenBank/DDBJ whole genome shotgun (WGS) entry which is preliminary data.</text>
</comment>
<comment type="catalytic activity">
    <reaction evidence="1 6">
        <text>alpha,alpha-trehalose 6-phosphate + H2O = alpha,alpha-trehalose + phosphate</text>
        <dbReference type="Rhea" id="RHEA:23420"/>
        <dbReference type="ChEBI" id="CHEBI:15377"/>
        <dbReference type="ChEBI" id="CHEBI:16551"/>
        <dbReference type="ChEBI" id="CHEBI:43474"/>
        <dbReference type="ChEBI" id="CHEBI:58429"/>
        <dbReference type="EC" id="3.1.3.12"/>
    </reaction>
</comment>
<comment type="cofactor">
    <cofactor evidence="6">
        <name>Mg(2+)</name>
        <dbReference type="ChEBI" id="CHEBI:18420"/>
    </cofactor>
</comment>
<evidence type="ECO:0000256" key="2">
    <source>
        <dbReference type="ARBA" id="ARBA00005199"/>
    </source>
</evidence>
<dbReference type="EMBL" id="NCXO01000036">
    <property type="protein sequence ID" value="OSC32633.1"/>
    <property type="molecule type" value="Genomic_DNA"/>
</dbReference>
<evidence type="ECO:0000256" key="6">
    <source>
        <dbReference type="RuleBase" id="RU361117"/>
    </source>
</evidence>
<dbReference type="PANTHER" id="PTHR43768:SF3">
    <property type="entry name" value="TREHALOSE 6-PHOSPHATE PHOSPHATASE"/>
    <property type="match status" value="1"/>
</dbReference>
<dbReference type="Gene3D" id="3.30.70.1020">
    <property type="entry name" value="Trehalose-6-phosphate phosphatase related protein, domain 2"/>
    <property type="match status" value="1"/>
</dbReference>
<evidence type="ECO:0000313" key="7">
    <source>
        <dbReference type="EMBL" id="OSC32633.1"/>
    </source>
</evidence>
<dbReference type="InterPro" id="IPR003337">
    <property type="entry name" value="Trehalose_PPase"/>
</dbReference>
<dbReference type="GO" id="GO:0046872">
    <property type="term" value="F:metal ion binding"/>
    <property type="evidence" value="ECO:0007669"/>
    <property type="project" value="UniProtKB-KW"/>
</dbReference>
<dbReference type="NCBIfam" id="TIGR00685">
    <property type="entry name" value="T6PP"/>
    <property type="match status" value="1"/>
</dbReference>
<evidence type="ECO:0000256" key="5">
    <source>
        <dbReference type="ARBA" id="ARBA00024179"/>
    </source>
</evidence>